<proteinExistence type="predicted"/>
<evidence type="ECO:0000313" key="5">
    <source>
        <dbReference type="Proteomes" id="UP001642409"/>
    </source>
</evidence>
<comment type="caution">
    <text evidence="3">The sequence shown here is derived from an EMBL/GenBank/DDBJ whole genome shotgun (WGS) entry which is preliminary data.</text>
</comment>
<evidence type="ECO:0000256" key="1">
    <source>
        <dbReference type="SAM" id="MobiDB-lite"/>
    </source>
</evidence>
<sequence length="171" mass="18986">MYIKDSIFLVLIFLETSVVKCNMAIKSLNHSLLVNYIYNNIVLQSSHFLNGQIRPVARRRPGPGSRALRSGRADVRAEAALRDDGAVPRLRPAHGPRGAEERRAGLPGPAGPPAARPEVQAEHHPEPDAAALRIKLRLISRVPARRDIRRSVSFNRFRDQELIVQGVQAVL</sequence>
<evidence type="ECO:0000313" key="4">
    <source>
        <dbReference type="EMBL" id="CAL6038844.1"/>
    </source>
</evidence>
<dbReference type="Proteomes" id="UP001642409">
    <property type="component" value="Unassembled WGS sequence"/>
</dbReference>
<feature type="chain" id="PRO_5041668285" evidence="2">
    <location>
        <begin position="22"/>
        <end position="171"/>
    </location>
</feature>
<reference evidence="3" key="1">
    <citation type="submission" date="2023-06" db="EMBL/GenBank/DDBJ databases">
        <authorList>
            <person name="Kurt Z."/>
        </authorList>
    </citation>
    <scope>NUCLEOTIDE SEQUENCE</scope>
</reference>
<evidence type="ECO:0000313" key="3">
    <source>
        <dbReference type="EMBL" id="CAI9960776.1"/>
    </source>
</evidence>
<protein>
    <submittedName>
        <fullName evidence="4">Hypothetical_protein</fullName>
    </submittedName>
</protein>
<name>A0AA86UQN3_9EUKA</name>
<evidence type="ECO:0000256" key="2">
    <source>
        <dbReference type="SAM" id="SignalP"/>
    </source>
</evidence>
<dbReference type="EMBL" id="CATOUU010000934">
    <property type="protein sequence ID" value="CAI9960776.1"/>
    <property type="molecule type" value="Genomic_DNA"/>
</dbReference>
<organism evidence="3">
    <name type="scientific">Hexamita inflata</name>
    <dbReference type="NCBI Taxonomy" id="28002"/>
    <lineage>
        <taxon>Eukaryota</taxon>
        <taxon>Metamonada</taxon>
        <taxon>Diplomonadida</taxon>
        <taxon>Hexamitidae</taxon>
        <taxon>Hexamitinae</taxon>
        <taxon>Hexamita</taxon>
    </lineage>
</organism>
<reference evidence="4 5" key="2">
    <citation type="submission" date="2024-07" db="EMBL/GenBank/DDBJ databases">
        <authorList>
            <person name="Akdeniz Z."/>
        </authorList>
    </citation>
    <scope>NUCLEOTIDE SEQUENCE [LARGE SCALE GENOMIC DNA]</scope>
</reference>
<accession>A0AA86UQN3</accession>
<feature type="signal peptide" evidence="2">
    <location>
        <begin position="1"/>
        <end position="21"/>
    </location>
</feature>
<dbReference type="AlphaFoldDB" id="A0AA86UQN3"/>
<keyword evidence="2" id="KW-0732">Signal</keyword>
<dbReference type="EMBL" id="CAXDID020000140">
    <property type="protein sequence ID" value="CAL6038844.1"/>
    <property type="molecule type" value="Genomic_DNA"/>
</dbReference>
<feature type="region of interest" description="Disordered" evidence="1">
    <location>
        <begin position="80"/>
        <end position="127"/>
    </location>
</feature>
<gene>
    <name evidence="4" type="ORF">HINF_LOCUS37567</name>
    <name evidence="3" type="ORF">HINF_LOCUS48421</name>
</gene>
<keyword evidence="5" id="KW-1185">Reference proteome</keyword>